<dbReference type="EMBL" id="GG657754">
    <property type="protein sequence ID" value="EFL24521.1"/>
    <property type="molecule type" value="Genomic_DNA"/>
</dbReference>
<proteinExistence type="predicted"/>
<evidence type="ECO:0000256" key="1">
    <source>
        <dbReference type="SAM" id="MobiDB-lite"/>
    </source>
</evidence>
<organism evidence="3 4">
    <name type="scientific">Streptomyces himastatinicus ATCC 53653</name>
    <dbReference type="NCBI Taxonomy" id="457427"/>
    <lineage>
        <taxon>Bacteria</taxon>
        <taxon>Bacillati</taxon>
        <taxon>Actinomycetota</taxon>
        <taxon>Actinomycetes</taxon>
        <taxon>Kitasatosporales</taxon>
        <taxon>Streptomycetaceae</taxon>
        <taxon>Streptomyces</taxon>
        <taxon>Streptomyces violaceusniger group</taxon>
    </lineage>
</organism>
<feature type="compositionally biased region" description="Low complexity" evidence="1">
    <location>
        <begin position="73"/>
        <end position="84"/>
    </location>
</feature>
<feature type="compositionally biased region" description="Low complexity" evidence="1">
    <location>
        <begin position="97"/>
        <end position="107"/>
    </location>
</feature>
<feature type="domain" description="DUF4232" evidence="2">
    <location>
        <begin position="111"/>
        <end position="227"/>
    </location>
</feature>
<feature type="region of interest" description="Disordered" evidence="1">
    <location>
        <begin position="65"/>
        <end position="111"/>
    </location>
</feature>
<dbReference type="Proteomes" id="UP000003963">
    <property type="component" value="Unassembled WGS sequence"/>
</dbReference>
<dbReference type="HOGENOM" id="CLU_079632_1_1_11"/>
<gene>
    <name evidence="3" type="ORF">SSOG_04235</name>
</gene>
<keyword evidence="4" id="KW-1185">Reference proteome</keyword>
<sequence>MPRRSRRSTTRNSRLVFPGERTASRTVLRPPLEDSMSRTTALRRTRTVVVASLVAAAAFSLTACGGGESGNDAKGSSSSAAEKGATGGGSGEDADARAGSASGGSASKSRCDSGQLEAAWANFEGGPDMEYEGRQTARVVLTNTGSSDCTMTGFPGVQLQTAGGDAWDLRRNNDKPKTVRLDAGGKVGFDLTFLASTRDDDQKFAPDRVVITPPNEEKNISLEWPYGGALLDQSGATRPGTFVGPVNTVE</sequence>
<accession>D9WW12</accession>
<feature type="region of interest" description="Disordered" evidence="1">
    <location>
        <begin position="1"/>
        <end position="39"/>
    </location>
</feature>
<dbReference type="AlphaFoldDB" id="D9WW12"/>
<dbReference type="STRING" id="457427.SSOG_04235"/>
<reference evidence="3 4" key="1">
    <citation type="submission" date="2009-02" db="EMBL/GenBank/DDBJ databases">
        <title>Annotation of Streptomyces hygroscopicus strain ATCC 53653.</title>
        <authorList>
            <consortium name="The Broad Institute Genome Sequencing Platform"/>
            <consortium name="Broad Institute Microbial Sequencing Center"/>
            <person name="Fischbach M."/>
            <person name="Godfrey P."/>
            <person name="Ward D."/>
            <person name="Young S."/>
            <person name="Zeng Q."/>
            <person name="Koehrsen M."/>
            <person name="Alvarado L."/>
            <person name="Berlin A.M."/>
            <person name="Bochicchio J."/>
            <person name="Borenstein D."/>
            <person name="Chapman S.B."/>
            <person name="Chen Z."/>
            <person name="Engels R."/>
            <person name="Freedman E."/>
            <person name="Gellesch M."/>
            <person name="Goldberg J."/>
            <person name="Griggs A."/>
            <person name="Gujja S."/>
            <person name="Heilman E.R."/>
            <person name="Heiman D.I."/>
            <person name="Hepburn T.A."/>
            <person name="Howarth C."/>
            <person name="Jen D."/>
            <person name="Larson L."/>
            <person name="Lewis B."/>
            <person name="Mehta T."/>
            <person name="Park D."/>
            <person name="Pearson M."/>
            <person name="Richards J."/>
            <person name="Roberts A."/>
            <person name="Saif S."/>
            <person name="Shea T.D."/>
            <person name="Shenoy N."/>
            <person name="Sisk P."/>
            <person name="Stolte C."/>
            <person name="Sykes S.N."/>
            <person name="Thomson T."/>
            <person name="Walk T."/>
            <person name="White J."/>
            <person name="Yandava C."/>
            <person name="Straight P."/>
            <person name="Clardy J."/>
            <person name="Hung D."/>
            <person name="Kolter R."/>
            <person name="Mekalanos J."/>
            <person name="Walker S."/>
            <person name="Walsh C.T."/>
            <person name="Wieland-Brown L.C."/>
            <person name="Haas B."/>
            <person name="Nusbaum C."/>
            <person name="Birren B."/>
        </authorList>
    </citation>
    <scope>NUCLEOTIDE SEQUENCE [LARGE SCALE GENOMIC DNA]</scope>
    <source>
        <strain evidence="3 4">ATCC 53653</strain>
    </source>
</reference>
<evidence type="ECO:0000313" key="4">
    <source>
        <dbReference type="Proteomes" id="UP000003963"/>
    </source>
</evidence>
<evidence type="ECO:0000313" key="3">
    <source>
        <dbReference type="EMBL" id="EFL24521.1"/>
    </source>
</evidence>
<dbReference type="InterPro" id="IPR025326">
    <property type="entry name" value="DUF4232"/>
</dbReference>
<dbReference type="Pfam" id="PF14016">
    <property type="entry name" value="DUF4232"/>
    <property type="match status" value="1"/>
</dbReference>
<name>D9WW12_9ACTN</name>
<evidence type="ECO:0000259" key="2">
    <source>
        <dbReference type="Pfam" id="PF14016"/>
    </source>
</evidence>
<protein>
    <submittedName>
        <fullName evidence="3">LigA protein</fullName>
    </submittedName>
</protein>